<comment type="caution">
    <text evidence="1">The sequence shown here is derived from an EMBL/GenBank/DDBJ whole genome shotgun (WGS) entry which is preliminary data.</text>
</comment>
<protein>
    <submittedName>
        <fullName evidence="1">Uncharacterized protein</fullName>
    </submittedName>
</protein>
<sequence>MRAGETAQRLAWLGEAPDDLCEAGHIGERVMIEPEALAIEVTGAPACENIVST</sequence>
<proteinExistence type="predicted"/>
<reference evidence="1 2" key="1">
    <citation type="submission" date="2020-08" db="EMBL/GenBank/DDBJ databases">
        <title>Above-ground endophytic microbial communities from plants in different locations in the United States.</title>
        <authorList>
            <person name="Frank C."/>
        </authorList>
    </citation>
    <scope>NUCLEOTIDE SEQUENCE [LARGE SCALE GENOMIC DNA]</scope>
    <source>
        <strain evidence="1 2">WP4_2_2</strain>
    </source>
</reference>
<name>A0A7W9TVU5_9BURK</name>
<gene>
    <name evidence="1" type="ORF">F4827_002212</name>
</gene>
<accession>A0A7W9TVU5</accession>
<organism evidence="1 2">
    <name type="scientific">Paraburkholderia bannensis</name>
    <dbReference type="NCBI Taxonomy" id="765414"/>
    <lineage>
        <taxon>Bacteria</taxon>
        <taxon>Pseudomonadati</taxon>
        <taxon>Pseudomonadota</taxon>
        <taxon>Betaproteobacteria</taxon>
        <taxon>Burkholderiales</taxon>
        <taxon>Burkholderiaceae</taxon>
        <taxon>Paraburkholderia</taxon>
    </lineage>
</organism>
<dbReference type="Proteomes" id="UP000571554">
    <property type="component" value="Unassembled WGS sequence"/>
</dbReference>
<keyword evidence="2" id="KW-1185">Reference proteome</keyword>
<dbReference type="RefSeq" id="WP_183723845.1">
    <property type="nucleotide sequence ID" value="NZ_JACHBW010000005.1"/>
</dbReference>
<evidence type="ECO:0000313" key="1">
    <source>
        <dbReference type="EMBL" id="MBB6102363.1"/>
    </source>
</evidence>
<evidence type="ECO:0000313" key="2">
    <source>
        <dbReference type="Proteomes" id="UP000571554"/>
    </source>
</evidence>
<dbReference type="EMBL" id="JACHBW010000005">
    <property type="protein sequence ID" value="MBB6102363.1"/>
    <property type="molecule type" value="Genomic_DNA"/>
</dbReference>
<dbReference type="AlphaFoldDB" id="A0A7W9TVU5"/>